<dbReference type="RefSeq" id="WP_367624584.1">
    <property type="nucleotide sequence ID" value="NZ_JBFNQD010000004.1"/>
</dbReference>
<organism evidence="1 2">
    <name type="scientific">Labrys neptuniae</name>
    <dbReference type="NCBI Taxonomy" id="376174"/>
    <lineage>
        <taxon>Bacteria</taxon>
        <taxon>Pseudomonadati</taxon>
        <taxon>Pseudomonadota</taxon>
        <taxon>Alphaproteobacteria</taxon>
        <taxon>Hyphomicrobiales</taxon>
        <taxon>Xanthobacteraceae</taxon>
        <taxon>Labrys</taxon>
    </lineage>
</organism>
<gene>
    <name evidence="1" type="ORF">ABXS05_15945</name>
</gene>
<reference evidence="1 2" key="1">
    <citation type="submission" date="2024-07" db="EMBL/GenBank/DDBJ databases">
        <title>Description of Labrys sedimenti sp. nov., isolated from a diclofenac-degrading enrichment culture.</title>
        <authorList>
            <person name="Tancsics A."/>
            <person name="Csepanyi A."/>
        </authorList>
    </citation>
    <scope>NUCLEOTIDE SEQUENCE [LARGE SCALE GENOMIC DNA]</scope>
    <source>
        <strain evidence="1 2">LMG 23578</strain>
    </source>
</reference>
<dbReference type="Proteomes" id="UP001555786">
    <property type="component" value="Unassembled WGS sequence"/>
</dbReference>
<dbReference type="InterPro" id="IPR009380">
    <property type="entry name" value="DUF1036"/>
</dbReference>
<proteinExistence type="predicted"/>
<protein>
    <submittedName>
        <fullName evidence="1">DUF1036 domain-containing protein</fullName>
    </submittedName>
</protein>
<dbReference type="Pfam" id="PF06282">
    <property type="entry name" value="DUF1036"/>
    <property type="match status" value="1"/>
</dbReference>
<accession>A0ABV3PN25</accession>
<keyword evidence="2" id="KW-1185">Reference proteome</keyword>
<evidence type="ECO:0000313" key="2">
    <source>
        <dbReference type="Proteomes" id="UP001555786"/>
    </source>
</evidence>
<sequence length="182" mass="20498">MSADAKAVAFCDVLDIPSIAKTRRNKKSEKKGILARTRLALGFAMMPFGLVWGHVDRAEAAFRVCNQSVTLYNVAIGAEIDKKFATEGWWTLPGNTCVTPIKDDLADLKLRYVYIYATTATGDSAFEGNWDMCVDTKRFKIEKVRDQPWDCWVRGFVQAKFKEVDTGDTGSWTVFIRPDDKP</sequence>
<evidence type="ECO:0000313" key="1">
    <source>
        <dbReference type="EMBL" id="MEW9307044.1"/>
    </source>
</evidence>
<name>A0ABV3PN25_9HYPH</name>
<dbReference type="EMBL" id="JBFNQD010000004">
    <property type="protein sequence ID" value="MEW9307044.1"/>
    <property type="molecule type" value="Genomic_DNA"/>
</dbReference>
<comment type="caution">
    <text evidence="1">The sequence shown here is derived from an EMBL/GenBank/DDBJ whole genome shotgun (WGS) entry which is preliminary data.</text>
</comment>